<feature type="transmembrane region" description="Helical" evidence="2">
    <location>
        <begin position="727"/>
        <end position="746"/>
    </location>
</feature>
<evidence type="ECO:0000256" key="1">
    <source>
        <dbReference type="SAM" id="MobiDB-lite"/>
    </source>
</evidence>
<protein>
    <submittedName>
        <fullName evidence="4">Predicted exporter</fullName>
    </submittedName>
</protein>
<name>A0A381DWN1_9GAMM</name>
<organism evidence="4 5">
    <name type="scientific">Cardiobacterium valvarum</name>
    <dbReference type="NCBI Taxonomy" id="194702"/>
    <lineage>
        <taxon>Bacteria</taxon>
        <taxon>Pseudomonadati</taxon>
        <taxon>Pseudomonadota</taxon>
        <taxon>Gammaproteobacteria</taxon>
        <taxon>Cardiobacteriales</taxon>
        <taxon>Cardiobacteriaceae</taxon>
        <taxon>Cardiobacterium</taxon>
    </lineage>
</organism>
<feature type="transmembrane region" description="Helical" evidence="2">
    <location>
        <begin position="670"/>
        <end position="690"/>
    </location>
</feature>
<feature type="transmembrane region" description="Helical" evidence="2">
    <location>
        <begin position="355"/>
        <end position="374"/>
    </location>
</feature>
<dbReference type="GO" id="GO:0005886">
    <property type="term" value="C:plasma membrane"/>
    <property type="evidence" value="ECO:0007669"/>
    <property type="project" value="TreeGrafter"/>
</dbReference>
<feature type="signal peptide" evidence="3">
    <location>
        <begin position="1"/>
        <end position="25"/>
    </location>
</feature>
<dbReference type="AlphaFoldDB" id="A0A381DWN1"/>
<dbReference type="Proteomes" id="UP000254572">
    <property type="component" value="Unassembled WGS sequence"/>
</dbReference>
<keyword evidence="2" id="KW-1133">Transmembrane helix</keyword>
<accession>A0A381DWN1</accession>
<dbReference type="InterPro" id="IPR050545">
    <property type="entry name" value="Mycobact_MmpL"/>
</dbReference>
<reference evidence="4 5" key="1">
    <citation type="submission" date="2018-06" db="EMBL/GenBank/DDBJ databases">
        <authorList>
            <consortium name="Pathogen Informatics"/>
            <person name="Doyle S."/>
        </authorList>
    </citation>
    <scope>NUCLEOTIDE SEQUENCE [LARGE SCALE GENOMIC DNA]</scope>
    <source>
        <strain evidence="4 5">NCTC13294</strain>
    </source>
</reference>
<feature type="region of interest" description="Disordered" evidence="1">
    <location>
        <begin position="577"/>
        <end position="597"/>
    </location>
</feature>
<dbReference type="EMBL" id="UFUW01000001">
    <property type="protein sequence ID" value="SUX17525.1"/>
    <property type="molecule type" value="Genomic_DNA"/>
</dbReference>
<gene>
    <name evidence="4" type="ORF">NCTC13294_00067</name>
</gene>
<keyword evidence="2" id="KW-0472">Membrane</keyword>
<feature type="transmembrane region" description="Helical" evidence="2">
    <location>
        <begin position="696"/>
        <end position="715"/>
    </location>
</feature>
<dbReference type="SUPFAM" id="SSF82866">
    <property type="entry name" value="Multidrug efflux transporter AcrB transmembrane domain"/>
    <property type="match status" value="2"/>
</dbReference>
<evidence type="ECO:0000313" key="5">
    <source>
        <dbReference type="Proteomes" id="UP000254572"/>
    </source>
</evidence>
<evidence type="ECO:0000313" key="4">
    <source>
        <dbReference type="EMBL" id="SUX17525.1"/>
    </source>
</evidence>
<keyword evidence="3" id="KW-0732">Signal</keyword>
<feature type="transmembrane region" description="Helical" evidence="2">
    <location>
        <begin position="238"/>
        <end position="256"/>
    </location>
</feature>
<dbReference type="PANTHER" id="PTHR33406:SF13">
    <property type="entry name" value="MEMBRANE PROTEIN YDFJ"/>
    <property type="match status" value="1"/>
</dbReference>
<feature type="compositionally biased region" description="Polar residues" evidence="1">
    <location>
        <begin position="580"/>
        <end position="597"/>
    </location>
</feature>
<feature type="transmembrane region" description="Helical" evidence="2">
    <location>
        <begin position="261"/>
        <end position="282"/>
    </location>
</feature>
<feature type="chain" id="PRO_5017086418" evidence="3">
    <location>
        <begin position="26"/>
        <end position="785"/>
    </location>
</feature>
<dbReference type="RefSeq" id="WP_115610424.1">
    <property type="nucleotide sequence ID" value="NZ_UFUW01000001.1"/>
</dbReference>
<dbReference type="OrthoDB" id="9780358at2"/>
<feature type="transmembrane region" description="Helical" evidence="2">
    <location>
        <begin position="330"/>
        <end position="349"/>
    </location>
</feature>
<feature type="transmembrane region" description="Helical" evidence="2">
    <location>
        <begin position="288"/>
        <end position="309"/>
    </location>
</feature>
<keyword evidence="2" id="KW-0812">Transmembrane</keyword>
<dbReference type="PANTHER" id="PTHR33406">
    <property type="entry name" value="MEMBRANE PROTEIN MJ1562-RELATED"/>
    <property type="match status" value="1"/>
</dbReference>
<feature type="transmembrane region" description="Helical" evidence="2">
    <location>
        <begin position="752"/>
        <end position="774"/>
    </location>
</feature>
<keyword evidence="5" id="KW-1185">Reference proteome</keyword>
<proteinExistence type="predicted"/>
<evidence type="ECO:0000256" key="3">
    <source>
        <dbReference type="SAM" id="SignalP"/>
    </source>
</evidence>
<sequence>MPRALFPLILSLLAALFLLMRAPFAASDMDALLPPDAALPAREQTLLQAAETAQGRQLLLLVGADAPLPTAQAVVRDWQASGLVADIAIARTPPLDELRAAFFQRGFLALPPAARQQLHDDPAAYFAARAADLANPFAVAMLPPQEDWLSFSRFLPAPLAAHWQADGDGYLVREADGKRWLLIRATLADAPNILGEARLIPLIEHSAAQAAAQGATLHVAGTAVFAASSRQAGEAEGHWMSALGATLTLLLAGVVFRRARVLLIALPLACGLVCGLAAVVALCGSVHLLTLVIGSSLIGLLLDFPLHWLGKSTAPDWQADSALAALRRPFLISLLITLAGYAFLLATPLPILRQSAVFALAALPIAWLTTLWTLPPLFRRFRPRANPAFGRLADILLRGSRALRRRVLVIPALALLAVGLWHSDWQDDIRQWIALPPQWLQQAAEVARISGVEPAAQQYLLRAADEDALLRLDAALAARLDAAKAAGAVQDYSAISQWVWTTDAQAATAADLQRLAAEPAAWQVLTDLGIPAAEVHDALRHAAANAPQDIAAQLASPLAVRWQGHYLGRRCRPPDAHAITTPSPVEGQGQQAPSTSDCPAYTRVTLYGVRDSAALAALADGDAIRYHDRRARLNTLFGATRSEALWLKLASYLVAWGILRAAGFNRRDSLSILAVPLAAAIATVALLRALAIPISLFAAFGLLLISAIGVDYAVYAKSGGAPAAIRYRGMLLAALTTITSFGILALSATPAVAAFGATVAIGIALSLTFATWLFPSNIKEPHGKP</sequence>
<evidence type="ECO:0000256" key="2">
    <source>
        <dbReference type="SAM" id="Phobius"/>
    </source>
</evidence>